<dbReference type="NCBIfam" id="TIGR00344">
    <property type="entry name" value="alaS"/>
    <property type="match status" value="1"/>
</dbReference>
<evidence type="ECO:0000256" key="6">
    <source>
        <dbReference type="ARBA" id="ARBA00022833"/>
    </source>
</evidence>
<dbReference type="EC" id="6.1.1.7" evidence="11"/>
<evidence type="ECO:0000256" key="1">
    <source>
        <dbReference type="ARBA" id="ARBA00008226"/>
    </source>
</evidence>
<keyword evidence="3 11" id="KW-0436">Ligase</keyword>
<dbReference type="PANTHER" id="PTHR11777">
    <property type="entry name" value="ALANYL-TRNA SYNTHETASE"/>
    <property type="match status" value="1"/>
</dbReference>
<feature type="binding site" evidence="11">
    <location>
        <position position="667"/>
    </location>
    <ligand>
        <name>Zn(2+)</name>
        <dbReference type="ChEBI" id="CHEBI:29105"/>
    </ligand>
</feature>
<dbReference type="EMBL" id="BNAG01000002">
    <property type="protein sequence ID" value="GHE63363.1"/>
    <property type="molecule type" value="Genomic_DNA"/>
</dbReference>
<dbReference type="Gene3D" id="6.10.250.550">
    <property type="match status" value="1"/>
</dbReference>
<evidence type="ECO:0000256" key="3">
    <source>
        <dbReference type="ARBA" id="ARBA00022598"/>
    </source>
</evidence>
<dbReference type="GO" id="GO:0016874">
    <property type="term" value="F:ligase activity"/>
    <property type="evidence" value="ECO:0007669"/>
    <property type="project" value="UniProtKB-KW"/>
</dbReference>
<dbReference type="InterPro" id="IPR018163">
    <property type="entry name" value="Thr/Ala-tRNA-synth_IIc_edit"/>
</dbReference>
<dbReference type="SUPFAM" id="SSF101353">
    <property type="entry name" value="Putative anticodon-binding domain of alanyl-tRNA synthetase (AlaRS)"/>
    <property type="match status" value="1"/>
</dbReference>
<evidence type="ECO:0000313" key="13">
    <source>
        <dbReference type="EMBL" id="GHE63363.1"/>
    </source>
</evidence>
<dbReference type="HAMAP" id="MF_00036_B">
    <property type="entry name" value="Ala_tRNA_synth_B"/>
    <property type="match status" value="1"/>
</dbReference>
<protein>
    <recommendedName>
        <fullName evidence="11">Alanine--tRNA ligase</fullName>
        <ecNumber evidence="11">6.1.1.7</ecNumber>
    </recommendedName>
    <alternativeName>
        <fullName evidence="11">Alanyl-tRNA synthetase</fullName>
        <shortName evidence="11">AlaRS</shortName>
    </alternativeName>
</protein>
<feature type="domain" description="Alanyl-transfer RNA synthetases family profile" evidence="12">
    <location>
        <begin position="1"/>
        <end position="710"/>
    </location>
</feature>
<dbReference type="Gene3D" id="3.30.980.10">
    <property type="entry name" value="Threonyl-trna Synthetase, Chain A, domain 2"/>
    <property type="match status" value="1"/>
</dbReference>
<evidence type="ECO:0000256" key="8">
    <source>
        <dbReference type="ARBA" id="ARBA00022884"/>
    </source>
</evidence>
<comment type="similarity">
    <text evidence="1 11">Belongs to the class-II aminoacyl-tRNA synthetase family.</text>
</comment>
<feature type="binding site" evidence="11">
    <location>
        <position position="567"/>
    </location>
    <ligand>
        <name>Zn(2+)</name>
        <dbReference type="ChEBI" id="CHEBI:29105"/>
    </ligand>
</feature>
<keyword evidence="11" id="KW-0963">Cytoplasm</keyword>
<sequence>MLAKEIRSKFISYFEERGHKYVPSAPMVLKNDPTLMFTNAGMNQFKDLFLGNAKADYTRAVNSQKCLRVSGKHNDLEEVGIDTYHHTMFEMLGNWSFGDYFKKEAIQWAWELLTDVYKLPKDRLYVTVFEGDESEGLKFDQEAFDFWRSYVDESRILNGNKKDNFWEMGDTGPCGPCSEIHIDLRTEDEIARVPGKELVNNDHPQVVEIWNLVFMQFDRKADGRLESLPAQHIDTGMGFERLAMALQGKKSNYDTDVFTPLIDKVAQSAGVKYGEKKETDIAIRVIVDHIRAISFAIADGQLPSYNKAGYVIRRILRRAVRYGYTFLNFNSPFLYQLVDVLADQYKGFFDELDSQRELIAKVIKEEENSFLRTLDNGLKRLEQIKERLVSQNETTINGREVFELYDTYGFPVDLTALIARENGFQIDEPGFQQAMAEQKNRSKADAASEKGDWTELLPDVKVEFVGYDHEEAESRIIKYREIKEKKRTVFQIVLDKTPFYGESGGQVGDTGVIKSQEETIKILDTQKENDLIVHFTDKLPVNPAAVFHARIDKKRRALIKFNHSATHLLHAALREVLGHHVQQKGSLVSDSVLRFDFSHFSKVEPEQIEQIEQIVNEKIRENIRLNEKRSVPIEEAKSMGAMALFGEKYGDFVRVITFNPDYSVELCGGTHVEATGQIGLFKIVSESAVAAGVRRIEAYTGPKAFEYVQDQEKELKLVKELLKNPKDLTKAIASLLDEQKKLTKEIESLHARQGAEVKRNLLQKVEAKKGINVLIEQIDIPSADALKKLSFELKNEVDNLLAILAANVSGSPQISVVISENLVKEKSLNAGQLVRELAREIKGGGGGQPFFATAGGKDITGLERVVTRATEMLESFA</sequence>
<dbReference type="Proteomes" id="UP000658258">
    <property type="component" value="Unassembled WGS sequence"/>
</dbReference>
<evidence type="ECO:0000256" key="4">
    <source>
        <dbReference type="ARBA" id="ARBA00022723"/>
    </source>
</evidence>
<keyword evidence="4 11" id="KW-0479">Metal-binding</keyword>
<comment type="subcellular location">
    <subcellularLocation>
        <location evidence="11">Cytoplasm</location>
    </subcellularLocation>
</comment>
<dbReference type="PANTHER" id="PTHR11777:SF9">
    <property type="entry name" value="ALANINE--TRNA LIGASE, CYTOPLASMIC"/>
    <property type="match status" value="1"/>
</dbReference>
<keyword evidence="8 11" id="KW-0694">RNA-binding</keyword>
<keyword evidence="14" id="KW-1185">Reference proteome</keyword>
<dbReference type="CDD" id="cd00673">
    <property type="entry name" value="AlaRS_core"/>
    <property type="match status" value="1"/>
</dbReference>
<evidence type="ECO:0000313" key="14">
    <source>
        <dbReference type="Proteomes" id="UP000658258"/>
    </source>
</evidence>
<comment type="function">
    <text evidence="11">Catalyzes the attachment of alanine to tRNA(Ala) in a two-step reaction: alanine is first activated by ATP to form Ala-AMP and then transferred to the acceptor end of tRNA(Ala). Also edits incorrectly charged Ser-tRNA(Ala) and Gly-tRNA(Ala) via its editing domain.</text>
</comment>
<dbReference type="InterPro" id="IPR050058">
    <property type="entry name" value="Ala-tRNA_ligase"/>
</dbReference>
<keyword evidence="9 11" id="KW-0648">Protein biosynthesis</keyword>
<keyword evidence="2 11" id="KW-0820">tRNA-binding</keyword>
<dbReference type="Gene3D" id="3.30.930.10">
    <property type="entry name" value="Bira Bifunctional Protein, Domain 2"/>
    <property type="match status" value="1"/>
</dbReference>
<proteinExistence type="inferred from homology"/>
<keyword evidence="5 11" id="KW-0547">Nucleotide-binding</keyword>
<dbReference type="InterPro" id="IPR023033">
    <property type="entry name" value="Ala_tRNA_ligase_euk/bac"/>
</dbReference>
<dbReference type="Gene3D" id="2.40.30.130">
    <property type="match status" value="1"/>
</dbReference>
<comment type="catalytic activity">
    <reaction evidence="11">
        <text>tRNA(Ala) + L-alanine + ATP = L-alanyl-tRNA(Ala) + AMP + diphosphate</text>
        <dbReference type="Rhea" id="RHEA:12540"/>
        <dbReference type="Rhea" id="RHEA-COMP:9657"/>
        <dbReference type="Rhea" id="RHEA-COMP:9923"/>
        <dbReference type="ChEBI" id="CHEBI:30616"/>
        <dbReference type="ChEBI" id="CHEBI:33019"/>
        <dbReference type="ChEBI" id="CHEBI:57972"/>
        <dbReference type="ChEBI" id="CHEBI:78442"/>
        <dbReference type="ChEBI" id="CHEBI:78497"/>
        <dbReference type="ChEBI" id="CHEBI:456215"/>
        <dbReference type="EC" id="6.1.1.7"/>
    </reaction>
</comment>
<organism evidence="13 14">
    <name type="scientific">Roseivirga thermotolerans</name>
    <dbReference type="NCBI Taxonomy" id="1758176"/>
    <lineage>
        <taxon>Bacteria</taxon>
        <taxon>Pseudomonadati</taxon>
        <taxon>Bacteroidota</taxon>
        <taxon>Cytophagia</taxon>
        <taxon>Cytophagales</taxon>
        <taxon>Roseivirgaceae</taxon>
        <taxon>Roseivirga</taxon>
    </lineage>
</organism>
<comment type="cofactor">
    <cofactor evidence="11">
        <name>Zn(2+)</name>
        <dbReference type="ChEBI" id="CHEBI:29105"/>
    </cofactor>
    <text evidence="11">Binds 1 zinc ion per subunit.</text>
</comment>
<dbReference type="Pfam" id="PF01411">
    <property type="entry name" value="tRNA-synt_2c"/>
    <property type="match status" value="1"/>
</dbReference>
<dbReference type="InterPro" id="IPR018162">
    <property type="entry name" value="Ala-tRNA-ligase_IIc_anticod-bd"/>
</dbReference>
<evidence type="ECO:0000256" key="7">
    <source>
        <dbReference type="ARBA" id="ARBA00022840"/>
    </source>
</evidence>
<comment type="domain">
    <text evidence="11">Consists of three domains; the N-terminal catalytic domain, the editing domain and the C-terminal C-Ala domain. The editing domain removes incorrectly charged amino acids, while the C-Ala domain, along with tRNA(Ala), serves as a bridge to cooperatively bring together the editing and aminoacylation centers thus stimulating deacylation of misacylated tRNAs.</text>
</comment>
<dbReference type="SUPFAM" id="SSF55186">
    <property type="entry name" value="ThrRS/AlaRS common domain"/>
    <property type="match status" value="1"/>
</dbReference>
<comment type="caution">
    <text evidence="13">The sequence shown here is derived from an EMBL/GenBank/DDBJ whole genome shotgun (WGS) entry which is preliminary data.</text>
</comment>
<dbReference type="Pfam" id="PF02272">
    <property type="entry name" value="DHHA1"/>
    <property type="match status" value="1"/>
</dbReference>
<accession>A0ABQ3I8R3</accession>
<gene>
    <name evidence="11 13" type="primary">alaS</name>
    <name evidence="13" type="ORF">GCM10011340_18370</name>
</gene>
<dbReference type="SMART" id="SM00863">
    <property type="entry name" value="tRNA_SAD"/>
    <property type="match status" value="1"/>
</dbReference>
<keyword evidence="10 11" id="KW-0030">Aminoacyl-tRNA synthetase</keyword>
<dbReference type="InterPro" id="IPR012947">
    <property type="entry name" value="tRNA_SAD"/>
</dbReference>
<dbReference type="Pfam" id="PF07973">
    <property type="entry name" value="tRNA_SAD"/>
    <property type="match status" value="1"/>
</dbReference>
<dbReference type="InterPro" id="IPR045864">
    <property type="entry name" value="aa-tRNA-synth_II/BPL/LPL"/>
</dbReference>
<evidence type="ECO:0000256" key="2">
    <source>
        <dbReference type="ARBA" id="ARBA00022555"/>
    </source>
</evidence>
<dbReference type="Gene3D" id="3.10.310.40">
    <property type="match status" value="1"/>
</dbReference>
<dbReference type="Gene3D" id="3.30.54.20">
    <property type="match status" value="1"/>
</dbReference>
<reference evidence="14" key="1">
    <citation type="journal article" date="2019" name="Int. J. Syst. Evol. Microbiol.">
        <title>The Global Catalogue of Microorganisms (GCM) 10K type strain sequencing project: providing services to taxonomists for standard genome sequencing and annotation.</title>
        <authorList>
            <consortium name="The Broad Institute Genomics Platform"/>
            <consortium name="The Broad Institute Genome Sequencing Center for Infectious Disease"/>
            <person name="Wu L."/>
            <person name="Ma J."/>
        </authorList>
    </citation>
    <scope>NUCLEOTIDE SEQUENCE [LARGE SCALE GENOMIC DNA]</scope>
    <source>
        <strain evidence="14">CGMCC 1.15111</strain>
    </source>
</reference>
<keyword evidence="7 11" id="KW-0067">ATP-binding</keyword>
<dbReference type="InterPro" id="IPR018165">
    <property type="entry name" value="Ala-tRNA-synth_IIc_core"/>
</dbReference>
<dbReference type="InterPro" id="IPR003156">
    <property type="entry name" value="DHHA1_dom"/>
</dbReference>
<dbReference type="PROSITE" id="PS50860">
    <property type="entry name" value="AA_TRNA_LIGASE_II_ALA"/>
    <property type="match status" value="1"/>
</dbReference>
<evidence type="ECO:0000256" key="9">
    <source>
        <dbReference type="ARBA" id="ARBA00022917"/>
    </source>
</evidence>
<feature type="binding site" evidence="11">
    <location>
        <position position="563"/>
    </location>
    <ligand>
        <name>Zn(2+)</name>
        <dbReference type="ChEBI" id="CHEBI:29105"/>
    </ligand>
</feature>
<evidence type="ECO:0000256" key="10">
    <source>
        <dbReference type="ARBA" id="ARBA00023146"/>
    </source>
</evidence>
<name>A0ABQ3I8R3_9BACT</name>
<feature type="binding site" evidence="11">
    <location>
        <position position="671"/>
    </location>
    <ligand>
        <name>Zn(2+)</name>
        <dbReference type="ChEBI" id="CHEBI:29105"/>
    </ligand>
</feature>
<dbReference type="InterPro" id="IPR002318">
    <property type="entry name" value="Ala-tRNA-lgiase_IIc"/>
</dbReference>
<dbReference type="PRINTS" id="PR00980">
    <property type="entry name" value="TRNASYNTHALA"/>
</dbReference>
<dbReference type="InterPro" id="IPR009000">
    <property type="entry name" value="Transl_B-barrel_sf"/>
</dbReference>
<dbReference type="SUPFAM" id="SSF55681">
    <property type="entry name" value="Class II aaRS and biotin synthetases"/>
    <property type="match status" value="1"/>
</dbReference>
<evidence type="ECO:0000256" key="11">
    <source>
        <dbReference type="HAMAP-Rule" id="MF_00036"/>
    </source>
</evidence>
<evidence type="ECO:0000259" key="12">
    <source>
        <dbReference type="PROSITE" id="PS50860"/>
    </source>
</evidence>
<dbReference type="SUPFAM" id="SSF50447">
    <property type="entry name" value="Translation proteins"/>
    <property type="match status" value="1"/>
</dbReference>
<keyword evidence="6 11" id="KW-0862">Zinc</keyword>
<dbReference type="RefSeq" id="WP_189629931.1">
    <property type="nucleotide sequence ID" value="NZ_BNAG01000002.1"/>
</dbReference>
<dbReference type="InterPro" id="IPR018164">
    <property type="entry name" value="Ala-tRNA-synth_IIc_N"/>
</dbReference>
<evidence type="ECO:0000256" key="5">
    <source>
        <dbReference type="ARBA" id="ARBA00022741"/>
    </source>
</evidence>